<proteinExistence type="predicted"/>
<dbReference type="EMBL" id="HACG01031642">
    <property type="protein sequence ID" value="CEK78507.1"/>
    <property type="molecule type" value="Transcribed_RNA"/>
</dbReference>
<name>A0A0B7ACZ9_9EUPU</name>
<sequence length="60" mass="6969">RAVLVHRVRILTKKDRKRLYNADATSTARARKVRKACRIQYQKAIRVKESRDGEVFGDGI</sequence>
<reference evidence="1" key="1">
    <citation type="submission" date="2014-12" db="EMBL/GenBank/DDBJ databases">
        <title>Insight into the proteome of Arion vulgaris.</title>
        <authorList>
            <person name="Aradska J."/>
            <person name="Bulat T."/>
            <person name="Smidak R."/>
            <person name="Sarate P."/>
            <person name="Gangsoo J."/>
            <person name="Sialana F."/>
            <person name="Bilban M."/>
            <person name="Lubec G."/>
        </authorList>
    </citation>
    <scope>NUCLEOTIDE SEQUENCE</scope>
    <source>
        <tissue evidence="1">Skin</tissue>
    </source>
</reference>
<accession>A0A0B7ACZ9</accession>
<organism evidence="1">
    <name type="scientific">Arion vulgaris</name>
    <dbReference type="NCBI Taxonomy" id="1028688"/>
    <lineage>
        <taxon>Eukaryota</taxon>
        <taxon>Metazoa</taxon>
        <taxon>Spiralia</taxon>
        <taxon>Lophotrochozoa</taxon>
        <taxon>Mollusca</taxon>
        <taxon>Gastropoda</taxon>
        <taxon>Heterobranchia</taxon>
        <taxon>Euthyneura</taxon>
        <taxon>Panpulmonata</taxon>
        <taxon>Eupulmonata</taxon>
        <taxon>Stylommatophora</taxon>
        <taxon>Helicina</taxon>
        <taxon>Arionoidea</taxon>
        <taxon>Arionidae</taxon>
        <taxon>Arion</taxon>
    </lineage>
</organism>
<gene>
    <name evidence="1" type="primary">ORF110525</name>
</gene>
<protein>
    <submittedName>
        <fullName evidence="1">Uncharacterized protein</fullName>
    </submittedName>
</protein>
<dbReference type="AlphaFoldDB" id="A0A0B7ACZ9"/>
<feature type="non-terminal residue" evidence="1">
    <location>
        <position position="1"/>
    </location>
</feature>
<evidence type="ECO:0000313" key="1">
    <source>
        <dbReference type="EMBL" id="CEK78507.1"/>
    </source>
</evidence>